<evidence type="ECO:0000256" key="1">
    <source>
        <dbReference type="ARBA" id="ARBA00004429"/>
    </source>
</evidence>
<organism evidence="10 11">
    <name type="scientific">Pseudomonas oryzihabitans</name>
    <dbReference type="NCBI Taxonomy" id="47885"/>
    <lineage>
        <taxon>Bacteria</taxon>
        <taxon>Pseudomonadati</taxon>
        <taxon>Pseudomonadota</taxon>
        <taxon>Gammaproteobacteria</taxon>
        <taxon>Pseudomonadales</taxon>
        <taxon>Pseudomonadaceae</taxon>
        <taxon>Pseudomonas</taxon>
    </lineage>
</organism>
<evidence type="ECO:0000256" key="2">
    <source>
        <dbReference type="ARBA" id="ARBA00022448"/>
    </source>
</evidence>
<evidence type="ECO:0000256" key="5">
    <source>
        <dbReference type="ARBA" id="ARBA00022692"/>
    </source>
</evidence>
<keyword evidence="5 8" id="KW-0812">Transmembrane</keyword>
<dbReference type="PANTHER" id="PTHR23522">
    <property type="entry name" value="BLL5896 PROTEIN"/>
    <property type="match status" value="1"/>
</dbReference>
<feature type="transmembrane region" description="Helical" evidence="8">
    <location>
        <begin position="263"/>
        <end position="282"/>
    </location>
</feature>
<feature type="transmembrane region" description="Helical" evidence="8">
    <location>
        <begin position="93"/>
        <end position="110"/>
    </location>
</feature>
<evidence type="ECO:0000256" key="7">
    <source>
        <dbReference type="ARBA" id="ARBA00023136"/>
    </source>
</evidence>
<keyword evidence="6 8" id="KW-1133">Transmembrane helix</keyword>
<accession>A0A0U4X1I2</accession>
<dbReference type="RefSeq" id="WP_059315434.1">
    <property type="nucleotide sequence ID" value="NZ_CP013987.1"/>
</dbReference>
<dbReference type="NCBIfam" id="NF037955">
    <property type="entry name" value="mfs"/>
    <property type="match status" value="1"/>
</dbReference>
<dbReference type="InterPro" id="IPR026032">
    <property type="entry name" value="HcaT-like"/>
</dbReference>
<evidence type="ECO:0000256" key="8">
    <source>
        <dbReference type="SAM" id="Phobius"/>
    </source>
</evidence>
<dbReference type="KEGG" id="por:APT59_14090"/>
<dbReference type="PANTHER" id="PTHR23522:SF10">
    <property type="entry name" value="3-PHENYLPROPIONIC ACID TRANSPORTER-RELATED"/>
    <property type="match status" value="1"/>
</dbReference>
<keyword evidence="3" id="KW-1003">Cell membrane</keyword>
<feature type="transmembrane region" description="Helical" evidence="8">
    <location>
        <begin position="131"/>
        <end position="150"/>
    </location>
</feature>
<evidence type="ECO:0000256" key="4">
    <source>
        <dbReference type="ARBA" id="ARBA00022519"/>
    </source>
</evidence>
<proteinExistence type="predicted"/>
<keyword evidence="7 8" id="KW-0472">Membrane</keyword>
<dbReference type="Pfam" id="PF12832">
    <property type="entry name" value="MFS_1_like"/>
    <property type="match status" value="1"/>
</dbReference>
<protein>
    <submittedName>
        <fullName evidence="10">MFS transporter</fullName>
    </submittedName>
</protein>
<dbReference type="GO" id="GO:0015528">
    <property type="term" value="F:lactose:proton symporter activity"/>
    <property type="evidence" value="ECO:0007669"/>
    <property type="project" value="TreeGrafter"/>
</dbReference>
<evidence type="ECO:0000313" key="10">
    <source>
        <dbReference type="EMBL" id="ALZ85268.1"/>
    </source>
</evidence>
<dbReference type="Proteomes" id="UP000064137">
    <property type="component" value="Chromosome"/>
</dbReference>
<dbReference type="OrthoDB" id="9150135at2"/>
<feature type="transmembrane region" description="Helical" evidence="8">
    <location>
        <begin position="162"/>
        <end position="182"/>
    </location>
</feature>
<dbReference type="InterPro" id="IPR036259">
    <property type="entry name" value="MFS_trans_sf"/>
</dbReference>
<dbReference type="AlphaFoldDB" id="A0A0U4X1I2"/>
<evidence type="ECO:0000259" key="9">
    <source>
        <dbReference type="Pfam" id="PF12832"/>
    </source>
</evidence>
<feature type="transmembrane region" description="Helical" evidence="8">
    <location>
        <begin position="327"/>
        <end position="350"/>
    </location>
</feature>
<reference evidence="10 11" key="1">
    <citation type="submission" date="2016-01" db="EMBL/GenBank/DDBJ databases">
        <title>Annotation of Pseudomonas oryzihabitans USDA-ARS-USMARC-56511.</title>
        <authorList>
            <person name="Harhay G.P."/>
            <person name="Harhay D.M."/>
            <person name="Smith T.P.L."/>
            <person name="Bono J.L."/>
            <person name="Heaton M.P."/>
            <person name="Clawson M.L."/>
            <person name="Chitko-Mckown C.G."/>
            <person name="Capik S.F."/>
            <person name="DeDonder K.D."/>
            <person name="Apley M.D."/>
            <person name="Lubbers B.V."/>
            <person name="White B.J."/>
            <person name="Larson R.L."/>
        </authorList>
    </citation>
    <scope>NUCLEOTIDE SEQUENCE [LARGE SCALE GENOMIC DNA]</scope>
    <source>
        <strain evidence="10 11">USDA-ARS-USMARC-56511</strain>
    </source>
</reference>
<dbReference type="Gene3D" id="1.20.1250.20">
    <property type="entry name" value="MFS general substrate transporter like domains"/>
    <property type="match status" value="2"/>
</dbReference>
<feature type="transmembrane region" description="Helical" evidence="8">
    <location>
        <begin position="203"/>
        <end position="221"/>
    </location>
</feature>
<feature type="transmembrane region" description="Helical" evidence="8">
    <location>
        <begin position="356"/>
        <end position="377"/>
    </location>
</feature>
<feature type="domain" description="Major facilitator superfamily associated" evidence="9">
    <location>
        <begin position="5"/>
        <end position="359"/>
    </location>
</feature>
<sequence>MPVPYWRLSGFYFAYFALLGATAPYLGLYFHHLGFSGTAIGQLVAIPMLMRVLAPNLWGWLADRTGRRLSIVRLGAACTLLCFSGIYLGQGFAWLALIMAGHAFFWHAVLPQFEAITLAHLRDQPQRYARIRLWGSVGFIAAVAGLGWAFEYVSLNLYPAYLLLVMAIILLASLAVPGVAVDPGQRPEAPAEPFLTTLRQPRVLAFFSAAALMQLSHGPYYTVFTLHLEALGYGRGVIGQLWSLGVITEVLIFLFMPQLLARIALTTLLVGAFLIAAGRWLLLGALADQLPVLLFAQLLHAATFACFHAAAIQFVQSHFDRRRQGQAQSLYAALSGAGGALGALYAGYAWQVSGALAAFAGASLAALAGAFLILLSVRSSTKSACAR</sequence>
<keyword evidence="4" id="KW-0997">Cell inner membrane</keyword>
<evidence type="ECO:0000256" key="6">
    <source>
        <dbReference type="ARBA" id="ARBA00022989"/>
    </source>
</evidence>
<dbReference type="CDD" id="cd17335">
    <property type="entry name" value="MFS_MFSD6"/>
    <property type="match status" value="1"/>
</dbReference>
<feature type="transmembrane region" description="Helical" evidence="8">
    <location>
        <begin position="70"/>
        <end position="87"/>
    </location>
</feature>
<name>A0A0U4X1I2_9PSED</name>
<evidence type="ECO:0000256" key="3">
    <source>
        <dbReference type="ARBA" id="ARBA00022475"/>
    </source>
</evidence>
<keyword evidence="2" id="KW-0813">Transport</keyword>
<comment type="subcellular location">
    <subcellularLocation>
        <location evidence="1">Cell inner membrane</location>
        <topology evidence="1">Multi-pass membrane protein</topology>
    </subcellularLocation>
</comment>
<dbReference type="InterPro" id="IPR024989">
    <property type="entry name" value="MFS_assoc_dom"/>
</dbReference>
<dbReference type="SUPFAM" id="SSF103473">
    <property type="entry name" value="MFS general substrate transporter"/>
    <property type="match status" value="1"/>
</dbReference>
<gene>
    <name evidence="10" type="ORF">APT59_14090</name>
</gene>
<evidence type="ECO:0000313" key="11">
    <source>
        <dbReference type="Proteomes" id="UP000064137"/>
    </source>
</evidence>
<feature type="transmembrane region" description="Helical" evidence="8">
    <location>
        <begin position="233"/>
        <end position="256"/>
    </location>
</feature>
<dbReference type="EMBL" id="CP013987">
    <property type="protein sequence ID" value="ALZ85268.1"/>
    <property type="molecule type" value="Genomic_DNA"/>
</dbReference>
<dbReference type="GO" id="GO:0005886">
    <property type="term" value="C:plasma membrane"/>
    <property type="evidence" value="ECO:0007669"/>
    <property type="project" value="UniProtKB-SubCell"/>
</dbReference>
<feature type="transmembrane region" description="Helical" evidence="8">
    <location>
        <begin position="39"/>
        <end position="58"/>
    </location>
</feature>
<feature type="transmembrane region" description="Helical" evidence="8">
    <location>
        <begin position="12"/>
        <end position="33"/>
    </location>
</feature>
<feature type="transmembrane region" description="Helical" evidence="8">
    <location>
        <begin position="294"/>
        <end position="315"/>
    </location>
</feature>
<dbReference type="PIRSF" id="PIRSF004925">
    <property type="entry name" value="HcaT"/>
    <property type="match status" value="1"/>
</dbReference>
<dbReference type="GO" id="GO:0030395">
    <property type="term" value="F:lactose binding"/>
    <property type="evidence" value="ECO:0007669"/>
    <property type="project" value="TreeGrafter"/>
</dbReference>